<protein>
    <submittedName>
        <fullName evidence="4 5">Zinc finger protein, putative</fullName>
    </submittedName>
</protein>
<dbReference type="Pfam" id="PF00096">
    <property type="entry name" value="zf-C2H2"/>
    <property type="match status" value="1"/>
</dbReference>
<dbReference type="EMBL" id="DS863069">
    <property type="protein sequence ID" value="EEC14181.1"/>
    <property type="molecule type" value="Genomic_DNA"/>
</dbReference>
<dbReference type="SMART" id="SM00355">
    <property type="entry name" value="ZnF_C2H2"/>
    <property type="match status" value="7"/>
</dbReference>
<proteinExistence type="predicted"/>
<dbReference type="VEuPathDB" id="VectorBase:ISCI010409"/>
<dbReference type="VEuPathDB" id="VectorBase:ISCP_006432"/>
<evidence type="ECO:0000256" key="2">
    <source>
        <dbReference type="SAM" id="MobiDB-lite"/>
    </source>
</evidence>
<reference evidence="4 6" key="1">
    <citation type="submission" date="2008-03" db="EMBL/GenBank/DDBJ databases">
        <title>Annotation of Ixodes scapularis.</title>
        <authorList>
            <consortium name="Ixodes scapularis Genome Project Consortium"/>
            <person name="Caler E."/>
            <person name="Hannick L.I."/>
            <person name="Bidwell S."/>
            <person name="Joardar V."/>
            <person name="Thiagarajan M."/>
            <person name="Amedeo P."/>
            <person name="Galinsky K.J."/>
            <person name="Schobel S."/>
            <person name="Inman J."/>
            <person name="Hostetler J."/>
            <person name="Miller J."/>
            <person name="Hammond M."/>
            <person name="Megy K."/>
            <person name="Lawson D."/>
            <person name="Kodira C."/>
            <person name="Sutton G."/>
            <person name="Meyer J."/>
            <person name="Hill C.A."/>
            <person name="Birren B."/>
            <person name="Nene V."/>
            <person name="Collins F."/>
            <person name="Alarcon-Chaidez F."/>
            <person name="Wikel S."/>
            <person name="Strausberg R."/>
        </authorList>
    </citation>
    <scope>NUCLEOTIDE SEQUENCE [LARGE SCALE GENOMIC DNA]</scope>
    <source>
        <strain evidence="6">Wikel</strain>
        <strain evidence="4">Wikel colony</strain>
    </source>
</reference>
<keyword evidence="6" id="KW-1185">Reference proteome</keyword>
<dbReference type="Proteomes" id="UP000001555">
    <property type="component" value="Unassembled WGS sequence"/>
</dbReference>
<gene>
    <name evidence="4" type="ORF">IscW_ISCW010409</name>
</gene>
<dbReference type="InterPro" id="IPR036236">
    <property type="entry name" value="Znf_C2H2_sf"/>
</dbReference>
<evidence type="ECO:0000259" key="3">
    <source>
        <dbReference type="PROSITE" id="PS50157"/>
    </source>
</evidence>
<dbReference type="GO" id="GO:0008270">
    <property type="term" value="F:zinc ion binding"/>
    <property type="evidence" value="ECO:0007669"/>
    <property type="project" value="UniProtKB-KW"/>
</dbReference>
<dbReference type="AlphaFoldDB" id="B7Q5Q9"/>
<feature type="domain" description="C2H2-type" evidence="3">
    <location>
        <begin position="443"/>
        <end position="465"/>
    </location>
</feature>
<evidence type="ECO:0000313" key="4">
    <source>
        <dbReference type="EMBL" id="EEC14181.1"/>
    </source>
</evidence>
<dbReference type="InterPro" id="IPR045914">
    <property type="entry name" value="Zn532-like"/>
</dbReference>
<dbReference type="EnsemblMetazoa" id="ISCW010409-RA">
    <property type="protein sequence ID" value="ISCW010409-PA"/>
    <property type="gene ID" value="ISCW010409"/>
</dbReference>
<dbReference type="OrthoDB" id="7312725at2759"/>
<dbReference type="PANTHER" id="PTHR47222">
    <property type="entry name" value="ZINC FINGER PROTEIN 532-RELATED"/>
    <property type="match status" value="1"/>
</dbReference>
<dbReference type="STRING" id="6945.B7Q5Q9"/>
<feature type="domain" description="C2H2-type" evidence="3">
    <location>
        <begin position="393"/>
        <end position="416"/>
    </location>
</feature>
<name>B7Q5Q9_IXOSC</name>
<evidence type="ECO:0000313" key="5">
    <source>
        <dbReference type="EnsemblMetazoa" id="ISCW010409-PA"/>
    </source>
</evidence>
<keyword evidence="1" id="KW-0479">Metal-binding</keyword>
<reference evidence="5" key="2">
    <citation type="submission" date="2020-05" db="UniProtKB">
        <authorList>
            <consortium name="EnsemblMetazoa"/>
        </authorList>
    </citation>
    <scope>IDENTIFICATION</scope>
    <source>
        <strain evidence="5">wikel</strain>
    </source>
</reference>
<keyword evidence="1" id="KW-0863">Zinc-finger</keyword>
<accession>B7Q5Q9</accession>
<keyword evidence="1" id="KW-0862">Zinc</keyword>
<dbReference type="SUPFAM" id="SSF57667">
    <property type="entry name" value="beta-beta-alpha zinc fingers"/>
    <property type="match status" value="2"/>
</dbReference>
<dbReference type="PROSITE" id="PS50157">
    <property type="entry name" value="ZINC_FINGER_C2H2_2"/>
    <property type="match status" value="3"/>
</dbReference>
<dbReference type="VEuPathDB" id="VectorBase:ISCW010409"/>
<evidence type="ECO:0000313" key="6">
    <source>
        <dbReference type="Proteomes" id="UP000001555"/>
    </source>
</evidence>
<evidence type="ECO:0000256" key="1">
    <source>
        <dbReference type="PROSITE-ProRule" id="PRU00042"/>
    </source>
</evidence>
<feature type="region of interest" description="Disordered" evidence="2">
    <location>
        <begin position="199"/>
        <end position="242"/>
    </location>
</feature>
<dbReference type="EMBL" id="ABJB010182666">
    <property type="status" value="NOT_ANNOTATED_CDS"/>
    <property type="molecule type" value="Genomic_DNA"/>
</dbReference>
<feature type="compositionally biased region" description="Low complexity" evidence="2">
    <location>
        <begin position="216"/>
        <end position="233"/>
    </location>
</feature>
<dbReference type="Gene3D" id="3.30.160.60">
    <property type="entry name" value="Classic Zinc Finger"/>
    <property type="match status" value="3"/>
</dbReference>
<dbReference type="PaxDb" id="6945-B7Q5Q9"/>
<dbReference type="HOGENOM" id="CLU_019760_0_0_1"/>
<dbReference type="PANTHER" id="PTHR47222:SF5">
    <property type="entry name" value="LOW QUALITY PROTEIN: ZINC FINGER PROTEIN 532-LIKE"/>
    <property type="match status" value="1"/>
</dbReference>
<organism>
    <name type="scientific">Ixodes scapularis</name>
    <name type="common">Black-legged tick</name>
    <name type="synonym">Deer tick</name>
    <dbReference type="NCBI Taxonomy" id="6945"/>
    <lineage>
        <taxon>Eukaryota</taxon>
        <taxon>Metazoa</taxon>
        <taxon>Ecdysozoa</taxon>
        <taxon>Arthropoda</taxon>
        <taxon>Chelicerata</taxon>
        <taxon>Arachnida</taxon>
        <taxon>Acari</taxon>
        <taxon>Parasitiformes</taxon>
        <taxon>Ixodida</taxon>
        <taxon>Ixodoidea</taxon>
        <taxon>Ixodidae</taxon>
        <taxon>Ixodinae</taxon>
        <taxon>Ixodes</taxon>
    </lineage>
</organism>
<sequence>GLRTEEPWAAFHRHVCLHCHHFDRIVGYHCQLCPALLLDQNELAAHIVDTHSSALHKCQACPMAFVSLDNFHQHRKSVHPKLRSTCWLILKCPLCEAVFASSELLTSHVGNHLERCGRSLFKCTACDSLQPTRADLIAHLEKLHPGLHEPSSLVAEERGFAVAVVASSEVIELDDDDDGEDQDREEVIDEEAVRLAREEKRQAVTKTYSPKKKARSNSQNSSQNSMSAEEQQQPEAVSRRFSDPSLPSSSYVASLPHGEVNAVSLCLFCLLLLLLDASNKQTGALIVKVDYVLVNAYEVNVFEYVNQLKNDGHHDTTPLIGAIGSWPAPAFVQLGTNLQSVTDLSSSPQGHTKNAAPNNNNARTCAKCAFESDDPAIFRKHIATHRPANHETFQCPECGLCYVVEPSLRKHLRGVHRIVENAAEDASSTAVAGNNAGGACAGHRCSVCLATFDTERELKSHTRTHGMAFLKKVKASGNA</sequence>
<dbReference type="InterPro" id="IPR013087">
    <property type="entry name" value="Znf_C2H2_type"/>
</dbReference>
<feature type="non-terminal residue" evidence="4">
    <location>
        <position position="1"/>
    </location>
</feature>
<feature type="domain" description="C2H2-type" evidence="3">
    <location>
        <begin position="56"/>
        <end position="84"/>
    </location>
</feature>
<dbReference type="PROSITE" id="PS00028">
    <property type="entry name" value="ZINC_FINGER_C2H2_1"/>
    <property type="match status" value="5"/>
</dbReference>